<dbReference type="GO" id="GO:0046856">
    <property type="term" value="P:phosphatidylinositol dephosphorylation"/>
    <property type="evidence" value="ECO:0007669"/>
    <property type="project" value="TreeGrafter"/>
</dbReference>
<dbReference type="Pfam" id="PF02383">
    <property type="entry name" value="Syja_N"/>
    <property type="match status" value="1"/>
</dbReference>
<organism evidence="2 3">
    <name type="scientific">Asparagus officinalis</name>
    <name type="common">Garden asparagus</name>
    <dbReference type="NCBI Taxonomy" id="4686"/>
    <lineage>
        <taxon>Eukaryota</taxon>
        <taxon>Viridiplantae</taxon>
        <taxon>Streptophyta</taxon>
        <taxon>Embryophyta</taxon>
        <taxon>Tracheophyta</taxon>
        <taxon>Spermatophyta</taxon>
        <taxon>Magnoliopsida</taxon>
        <taxon>Liliopsida</taxon>
        <taxon>Asparagales</taxon>
        <taxon>Asparagaceae</taxon>
        <taxon>Asparagoideae</taxon>
        <taxon>Asparagus</taxon>
    </lineage>
</organism>
<dbReference type="InterPro" id="IPR037069">
    <property type="entry name" value="AcylCoA_DH/ox_N_sf"/>
</dbReference>
<dbReference type="Gramene" id="ONK67919">
    <property type="protein sequence ID" value="ONK67919"/>
    <property type="gene ID" value="A4U43_C05F5160"/>
</dbReference>
<evidence type="ECO:0000313" key="3">
    <source>
        <dbReference type="Proteomes" id="UP000243459"/>
    </source>
</evidence>
<keyword evidence="3" id="KW-1185">Reference proteome</keyword>
<dbReference type="Proteomes" id="UP000243459">
    <property type="component" value="Chromosome 5"/>
</dbReference>
<reference evidence="3" key="1">
    <citation type="journal article" date="2017" name="Nat. Commun.">
        <title>The asparagus genome sheds light on the origin and evolution of a young Y chromosome.</title>
        <authorList>
            <person name="Harkess A."/>
            <person name="Zhou J."/>
            <person name="Xu C."/>
            <person name="Bowers J.E."/>
            <person name="Van der Hulst R."/>
            <person name="Ayyampalayam S."/>
            <person name="Mercati F."/>
            <person name="Riccardi P."/>
            <person name="McKain M.R."/>
            <person name="Kakrana A."/>
            <person name="Tang H."/>
            <person name="Ray J."/>
            <person name="Groenendijk J."/>
            <person name="Arikit S."/>
            <person name="Mathioni S.M."/>
            <person name="Nakano M."/>
            <person name="Shan H."/>
            <person name="Telgmann-Rauber A."/>
            <person name="Kanno A."/>
            <person name="Yue Z."/>
            <person name="Chen H."/>
            <person name="Li W."/>
            <person name="Chen Y."/>
            <person name="Xu X."/>
            <person name="Zhang Y."/>
            <person name="Luo S."/>
            <person name="Chen H."/>
            <person name="Gao J."/>
            <person name="Mao Z."/>
            <person name="Pires J.C."/>
            <person name="Luo M."/>
            <person name="Kudrna D."/>
            <person name="Wing R.A."/>
            <person name="Meyers B.C."/>
            <person name="Yi K."/>
            <person name="Kong H."/>
            <person name="Lavrijsen P."/>
            <person name="Sunseri F."/>
            <person name="Falavigna A."/>
            <person name="Ye Y."/>
            <person name="Leebens-Mack J.H."/>
            <person name="Chen G."/>
        </authorList>
    </citation>
    <scope>NUCLEOTIDE SEQUENCE [LARGE SCALE GENOMIC DNA]</scope>
    <source>
        <strain evidence="3">cv. DH0086</strain>
    </source>
</reference>
<dbReference type="InterPro" id="IPR002013">
    <property type="entry name" value="SAC_dom"/>
</dbReference>
<evidence type="ECO:0000259" key="1">
    <source>
        <dbReference type="PROSITE" id="PS50275"/>
    </source>
</evidence>
<dbReference type="GO" id="GO:0043812">
    <property type="term" value="F:phosphatidylinositol-4-phosphate phosphatase activity"/>
    <property type="evidence" value="ECO:0007669"/>
    <property type="project" value="TreeGrafter"/>
</dbReference>
<dbReference type="PROSITE" id="PS50275">
    <property type="entry name" value="SAC"/>
    <property type="match status" value="1"/>
</dbReference>
<dbReference type="PANTHER" id="PTHR45662">
    <property type="entry name" value="PHOSPHATIDYLINOSITIDE PHOSPHATASE SAC1"/>
    <property type="match status" value="1"/>
</dbReference>
<dbReference type="AlphaFoldDB" id="A0A5P1ET71"/>
<dbReference type="PANTHER" id="PTHR45662:SF10">
    <property type="entry name" value="PHOSPHOINOSITIDE PHOSPHATASE SAC8"/>
    <property type="match status" value="1"/>
</dbReference>
<dbReference type="GO" id="GO:0005783">
    <property type="term" value="C:endoplasmic reticulum"/>
    <property type="evidence" value="ECO:0007669"/>
    <property type="project" value="TreeGrafter"/>
</dbReference>
<evidence type="ECO:0000313" key="2">
    <source>
        <dbReference type="EMBL" id="ONK67919.1"/>
    </source>
</evidence>
<protein>
    <recommendedName>
        <fullName evidence="1">SAC domain-containing protein</fullName>
    </recommendedName>
</protein>
<gene>
    <name evidence="2" type="ORF">A4U43_C05F5160</name>
</gene>
<accession>A0A5P1ET71</accession>
<feature type="domain" description="SAC" evidence="1">
    <location>
        <begin position="154"/>
        <end position="232"/>
    </location>
</feature>
<dbReference type="GO" id="GO:0016627">
    <property type="term" value="F:oxidoreductase activity, acting on the CH-CH group of donors"/>
    <property type="evidence" value="ECO:0007669"/>
    <property type="project" value="InterPro"/>
</dbReference>
<name>A0A5P1ET71_ASPOF</name>
<dbReference type="EMBL" id="CM007385">
    <property type="protein sequence ID" value="ONK67919.1"/>
    <property type="molecule type" value="Genomic_DNA"/>
</dbReference>
<dbReference type="Gene3D" id="1.10.540.10">
    <property type="entry name" value="Acyl-CoA dehydrogenase/oxidase, N-terminal domain"/>
    <property type="match status" value="1"/>
</dbReference>
<sequence length="232" mass="26513">MASVPKNQGEQSKDSMSSHVGLPALHISSAFPQATPASVFPQPVSDYYQFDDLLSSEEKALRKRVRDVMEKDIAPIMTESSNSHTREEMEIEGGDELDRHGTYVLVITSLKEIGTYLGYSVYHAKSMRFLSCNEALRYSTSQEKKDEAYFMSLLRTVESTTGLYYSYSMDLTLNLQRACKLTEERLQKPLWKQADPRFVWNRSLLEELIEAKLDAFVLPMIQGNILSWSINF</sequence>
<dbReference type="GO" id="GO:0050660">
    <property type="term" value="F:flavin adenine dinucleotide binding"/>
    <property type="evidence" value="ECO:0007669"/>
    <property type="project" value="InterPro"/>
</dbReference>
<proteinExistence type="predicted"/>